<proteinExistence type="predicted"/>
<organism evidence="2 3">
    <name type="scientific">Bacillus thuringiensis</name>
    <dbReference type="NCBI Taxonomy" id="1428"/>
    <lineage>
        <taxon>Bacteria</taxon>
        <taxon>Bacillati</taxon>
        <taxon>Bacillota</taxon>
        <taxon>Bacilli</taxon>
        <taxon>Bacillales</taxon>
        <taxon>Bacillaceae</taxon>
        <taxon>Bacillus</taxon>
        <taxon>Bacillus cereus group</taxon>
    </lineage>
</organism>
<accession>A0A1W6WMZ5</accession>
<gene>
    <name evidence="2" type="ORF">CAB88_12950</name>
</gene>
<dbReference type="EMBL" id="CP021061">
    <property type="protein sequence ID" value="ARP57921.1"/>
    <property type="molecule type" value="Genomic_DNA"/>
</dbReference>
<evidence type="ECO:0000313" key="3">
    <source>
        <dbReference type="Proteomes" id="UP000194143"/>
    </source>
</evidence>
<dbReference type="AlphaFoldDB" id="A0A1W6WMZ5"/>
<dbReference type="RefSeq" id="WP_003270601.1">
    <property type="nucleotide sequence ID" value="NZ_CP021061.1"/>
</dbReference>
<keyword evidence="3" id="KW-1185">Reference proteome</keyword>
<keyword evidence="1" id="KW-1133">Transmembrane helix</keyword>
<keyword evidence="1" id="KW-0812">Transmembrane</keyword>
<protein>
    <submittedName>
        <fullName evidence="2">Homoserine dehydrogenase</fullName>
    </submittedName>
</protein>
<evidence type="ECO:0000313" key="2">
    <source>
        <dbReference type="EMBL" id="ARP57921.1"/>
    </source>
</evidence>
<dbReference type="Proteomes" id="UP000194143">
    <property type="component" value="Chromosome"/>
</dbReference>
<evidence type="ECO:0000256" key="1">
    <source>
        <dbReference type="SAM" id="Phobius"/>
    </source>
</evidence>
<keyword evidence="1" id="KW-0472">Membrane</keyword>
<name>A0A1W6WMZ5_BACTU</name>
<sequence length="161" mass="18223">MNMIELKSIIHSYKLKRKIAKDLYGKRDELTLLLNEFNKMKCTVTSEKKKNNILSRLQLIYQNMKLDKQYPLSVAFDSKLLERLEKEPLHTIEDGVTCLHLMLDENYEKIKQYGSSTSRSFVPLSQSSICLADCICLTGVVVGLLGAISFGGLLLSICSIT</sequence>
<feature type="transmembrane region" description="Helical" evidence="1">
    <location>
        <begin position="137"/>
        <end position="160"/>
    </location>
</feature>
<reference evidence="2 3" key="1">
    <citation type="submission" date="2017-04" db="EMBL/GenBank/DDBJ databases">
        <title>Complete Genome Sequence of Bacillus thuringiensis type Strain ATCC 10792.</title>
        <authorList>
            <person name="Oh D.-H."/>
            <person name="Park B.-J."/>
            <person name="Shuai W."/>
            <person name="Chelliah R."/>
        </authorList>
    </citation>
    <scope>NUCLEOTIDE SEQUENCE [LARGE SCALE GENOMIC DNA]</scope>
    <source>
        <strain evidence="2 3">ATCC 10792</strain>
    </source>
</reference>
<dbReference type="GeneID" id="67466949"/>